<gene>
    <name evidence="1" type="ORF">BaRGS_00026564</name>
</gene>
<accession>A0ABD0K5K8</accession>
<organism evidence="1 2">
    <name type="scientific">Batillaria attramentaria</name>
    <dbReference type="NCBI Taxonomy" id="370345"/>
    <lineage>
        <taxon>Eukaryota</taxon>
        <taxon>Metazoa</taxon>
        <taxon>Spiralia</taxon>
        <taxon>Lophotrochozoa</taxon>
        <taxon>Mollusca</taxon>
        <taxon>Gastropoda</taxon>
        <taxon>Caenogastropoda</taxon>
        <taxon>Sorbeoconcha</taxon>
        <taxon>Cerithioidea</taxon>
        <taxon>Batillariidae</taxon>
        <taxon>Batillaria</taxon>
    </lineage>
</organism>
<keyword evidence="2" id="KW-1185">Reference proteome</keyword>
<protein>
    <submittedName>
        <fullName evidence="1">Uncharacterized protein</fullName>
    </submittedName>
</protein>
<feature type="non-terminal residue" evidence="1">
    <location>
        <position position="1"/>
    </location>
</feature>
<evidence type="ECO:0000313" key="1">
    <source>
        <dbReference type="EMBL" id="KAK7482215.1"/>
    </source>
</evidence>
<proteinExistence type="predicted"/>
<reference evidence="1 2" key="1">
    <citation type="journal article" date="2023" name="Sci. Data">
        <title>Genome assembly of the Korean intertidal mud-creeper Batillaria attramentaria.</title>
        <authorList>
            <person name="Patra A.K."/>
            <person name="Ho P.T."/>
            <person name="Jun S."/>
            <person name="Lee S.J."/>
            <person name="Kim Y."/>
            <person name="Won Y.J."/>
        </authorList>
    </citation>
    <scope>NUCLEOTIDE SEQUENCE [LARGE SCALE GENOMIC DNA]</scope>
    <source>
        <strain evidence="1">Wonlab-2016</strain>
    </source>
</reference>
<dbReference type="Proteomes" id="UP001519460">
    <property type="component" value="Unassembled WGS sequence"/>
</dbReference>
<dbReference type="AlphaFoldDB" id="A0ABD0K5K8"/>
<dbReference type="EMBL" id="JACVVK020000249">
    <property type="protein sequence ID" value="KAK7482215.1"/>
    <property type="molecule type" value="Genomic_DNA"/>
</dbReference>
<comment type="caution">
    <text evidence="1">The sequence shown here is derived from an EMBL/GenBank/DDBJ whole genome shotgun (WGS) entry which is preliminary data.</text>
</comment>
<sequence>SVRLPGSSVASKRALWPINHNEMSPFATQQLFRMSAVNADYKGRPLSKVIDAN</sequence>
<name>A0ABD0K5K8_9CAEN</name>
<evidence type="ECO:0000313" key="2">
    <source>
        <dbReference type="Proteomes" id="UP001519460"/>
    </source>
</evidence>